<evidence type="ECO:0000313" key="9">
    <source>
        <dbReference type="EMBL" id="KJY54487.1"/>
    </source>
</evidence>
<dbReference type="SUPFAM" id="SSF52728">
    <property type="entry name" value="PTS IIb component"/>
    <property type="match status" value="1"/>
</dbReference>
<evidence type="ECO:0000256" key="7">
    <source>
        <dbReference type="ARBA" id="ARBA00022777"/>
    </source>
</evidence>
<evidence type="ECO:0000259" key="8">
    <source>
        <dbReference type="PROSITE" id="PS51101"/>
    </source>
</evidence>
<dbReference type="EMBL" id="JXBY01000025">
    <property type="protein sequence ID" value="KJY54487.1"/>
    <property type="molecule type" value="Genomic_DNA"/>
</dbReference>
<dbReference type="AlphaFoldDB" id="A0A0F4L6N1"/>
<keyword evidence="3" id="KW-0963">Cytoplasm</keyword>
<dbReference type="GO" id="GO:0008982">
    <property type="term" value="F:protein-N(PI)-phosphohistidine-sugar phosphotransferase activity"/>
    <property type="evidence" value="ECO:0007669"/>
    <property type="project" value="InterPro"/>
</dbReference>
<evidence type="ECO:0000256" key="4">
    <source>
        <dbReference type="ARBA" id="ARBA00022597"/>
    </source>
</evidence>
<evidence type="ECO:0000256" key="5">
    <source>
        <dbReference type="ARBA" id="ARBA00022679"/>
    </source>
</evidence>
<dbReference type="STRING" id="1218493.JF76_15070"/>
<dbReference type="GO" id="GO:0009401">
    <property type="term" value="P:phosphoenolpyruvate-dependent sugar phosphotransferase system"/>
    <property type="evidence" value="ECO:0007669"/>
    <property type="project" value="UniProtKB-KW"/>
</dbReference>
<comment type="subcellular location">
    <subcellularLocation>
        <location evidence="1">Cytoplasm</location>
    </subcellularLocation>
</comment>
<dbReference type="OrthoDB" id="9788818at2"/>
<dbReference type="RefSeq" id="WP_045928499.1">
    <property type="nucleotide sequence ID" value="NZ_JBHSZS010000026.1"/>
</dbReference>
<accession>A0A0F4L6N1</accession>
<proteinExistence type="predicted"/>
<keyword evidence="7" id="KW-0418">Kinase</keyword>
<evidence type="ECO:0000313" key="10">
    <source>
        <dbReference type="Proteomes" id="UP000033533"/>
    </source>
</evidence>
<feature type="domain" description="PTS EIIB type-4" evidence="8">
    <location>
        <begin position="1"/>
        <end position="161"/>
    </location>
</feature>
<keyword evidence="2" id="KW-0813">Transport</keyword>
<dbReference type="PATRIC" id="fig|1218493.3.peg.1579"/>
<dbReference type="GO" id="GO:0016301">
    <property type="term" value="F:kinase activity"/>
    <property type="evidence" value="ECO:0007669"/>
    <property type="project" value="UniProtKB-KW"/>
</dbReference>
<dbReference type="InterPro" id="IPR036667">
    <property type="entry name" value="PTS_IIB_sorbose-sp_sf"/>
</dbReference>
<dbReference type="Pfam" id="PF03830">
    <property type="entry name" value="PTSIIB_sorb"/>
    <property type="match status" value="1"/>
</dbReference>
<evidence type="ECO:0000256" key="2">
    <source>
        <dbReference type="ARBA" id="ARBA00022448"/>
    </source>
</evidence>
<dbReference type="InterPro" id="IPR004720">
    <property type="entry name" value="PTS_IIB_sorbose-sp"/>
</dbReference>
<protein>
    <submittedName>
        <fullName evidence="9">PTS Man IIB</fullName>
    </submittedName>
</protein>
<reference evidence="9 10" key="1">
    <citation type="submission" date="2014-12" db="EMBL/GenBank/DDBJ databases">
        <title>Comparative genomics of the lactic acid bacteria isolated from the honey bee gut.</title>
        <authorList>
            <person name="Ellegaard K.M."/>
            <person name="Tamarit D."/>
            <person name="Javelind E."/>
            <person name="Olofsson T."/>
            <person name="Andersson S.G."/>
            <person name="Vasquez A."/>
        </authorList>
    </citation>
    <scope>NUCLEOTIDE SEQUENCE [LARGE SCALE GENOMIC DNA]</scope>
    <source>
        <strain evidence="9 10">Biut2</strain>
    </source>
</reference>
<evidence type="ECO:0000256" key="6">
    <source>
        <dbReference type="ARBA" id="ARBA00022683"/>
    </source>
</evidence>
<evidence type="ECO:0000256" key="1">
    <source>
        <dbReference type="ARBA" id="ARBA00004496"/>
    </source>
</evidence>
<name>A0A0F4L6N1_9LACO</name>
<dbReference type="HOGENOM" id="CLU_116175_2_0_9"/>
<keyword evidence="6" id="KW-0598">Phosphotransferase system</keyword>
<dbReference type="PROSITE" id="PS51101">
    <property type="entry name" value="PTS_EIIB_TYPE_4"/>
    <property type="match status" value="1"/>
</dbReference>
<evidence type="ECO:0000256" key="3">
    <source>
        <dbReference type="ARBA" id="ARBA00022490"/>
    </source>
</evidence>
<sequence length="161" mass="18047">MIVAMHMDDRLVHGQVVMTWIPRVQANVVLVANDAVFNDKIRRSTMKLAVPTSTKIGFRTIDGAIEFLNNPQNSSYRVMVLTNNPFDAEKICDQVSGVEKITIGGIRKNAPMIRDNLNLTLEDIGSFERIMAKGIKVGMQPTPNHKFEDLSDTFKSITDKQ</sequence>
<dbReference type="Proteomes" id="UP000033533">
    <property type="component" value="Unassembled WGS sequence"/>
</dbReference>
<organism evidence="9 10">
    <name type="scientific">Lactobacillus kullabergensis</name>
    <dbReference type="NCBI Taxonomy" id="1218493"/>
    <lineage>
        <taxon>Bacteria</taxon>
        <taxon>Bacillati</taxon>
        <taxon>Bacillota</taxon>
        <taxon>Bacilli</taxon>
        <taxon>Lactobacillales</taxon>
        <taxon>Lactobacillaceae</taxon>
        <taxon>Lactobacillus</taxon>
    </lineage>
</organism>
<dbReference type="Gene3D" id="3.40.35.10">
    <property type="entry name" value="Phosphotransferase system, sorbose subfamily IIB component"/>
    <property type="match status" value="1"/>
</dbReference>
<gene>
    <name evidence="9" type="ORF">JF76_15070</name>
</gene>
<keyword evidence="4" id="KW-0762">Sugar transport</keyword>
<dbReference type="GO" id="GO:0005737">
    <property type="term" value="C:cytoplasm"/>
    <property type="evidence" value="ECO:0007669"/>
    <property type="project" value="UniProtKB-SubCell"/>
</dbReference>
<keyword evidence="5" id="KW-0808">Transferase</keyword>
<comment type="caution">
    <text evidence="9">The sequence shown here is derived from an EMBL/GenBank/DDBJ whole genome shotgun (WGS) entry which is preliminary data.</text>
</comment>